<evidence type="ECO:0000313" key="1">
    <source>
        <dbReference type="EMBL" id="PSB16857.1"/>
    </source>
</evidence>
<dbReference type="Proteomes" id="UP000238634">
    <property type="component" value="Unassembled WGS sequence"/>
</dbReference>
<dbReference type="SUPFAM" id="SSF46458">
    <property type="entry name" value="Globin-like"/>
    <property type="match status" value="1"/>
</dbReference>
<reference evidence="1 2" key="2">
    <citation type="submission" date="2018-03" db="EMBL/GenBank/DDBJ databases">
        <title>The ancient ancestry and fast evolution of plastids.</title>
        <authorList>
            <person name="Moore K.R."/>
            <person name="Magnabosco C."/>
            <person name="Momper L."/>
            <person name="Gold D.A."/>
            <person name="Bosak T."/>
            <person name="Fournier G.P."/>
        </authorList>
    </citation>
    <scope>NUCLEOTIDE SEQUENCE [LARGE SCALE GENOMIC DNA]</scope>
    <source>
        <strain evidence="1 2">ULC007</strain>
    </source>
</reference>
<sequence>MHTLAATWARKYIVSVTSDYDEAQIKKIDRLANYASSEGRQYTTEKLMQRLNLASAQAWSMTEDLLAAEVLRHGIDSSLLDPWQIAADSHQLFEKALLAYGDELTAQRLSVVIGDDCGRLRQKYTDPDPRAIGFVSMQFHHTGKILLDQLSPAEQGLFSPYLKVMDDHMYMPLQDAYQAAAAHDPDSPELIAVQNLLPVSSRVAHRVCDQIHRLNPGYQTYSGSLNSSEVRTSSIRDVEMFQVYLCLCTLEGNVSSVQRQLFPLCVMLYPRLKVKWQMVQEMLQVMGWELYGQLSPTDMTVLIPYLQALTEMFSTDVFQES</sequence>
<reference evidence="1 2" key="1">
    <citation type="submission" date="2018-02" db="EMBL/GenBank/DDBJ databases">
        <authorList>
            <person name="Cohen D.B."/>
            <person name="Kent A.D."/>
        </authorList>
    </citation>
    <scope>NUCLEOTIDE SEQUENCE [LARGE SCALE GENOMIC DNA]</scope>
    <source>
        <strain evidence="1 2">ULC007</strain>
    </source>
</reference>
<accession>A0A2T1D8T1</accession>
<name>A0A2T1D8T1_9CYAN</name>
<comment type="caution">
    <text evidence="1">The sequence shown here is derived from an EMBL/GenBank/DDBJ whole genome shotgun (WGS) entry which is preliminary data.</text>
</comment>
<keyword evidence="2" id="KW-1185">Reference proteome</keyword>
<evidence type="ECO:0000313" key="2">
    <source>
        <dbReference type="Proteomes" id="UP000238634"/>
    </source>
</evidence>
<dbReference type="OrthoDB" id="527514at2"/>
<organism evidence="1 2">
    <name type="scientific">Phormidesmis priestleyi ULC007</name>
    <dbReference type="NCBI Taxonomy" id="1920490"/>
    <lineage>
        <taxon>Bacteria</taxon>
        <taxon>Bacillati</taxon>
        <taxon>Cyanobacteriota</taxon>
        <taxon>Cyanophyceae</taxon>
        <taxon>Leptolyngbyales</taxon>
        <taxon>Leptolyngbyaceae</taxon>
        <taxon>Phormidesmis</taxon>
    </lineage>
</organism>
<dbReference type="InterPro" id="IPR009050">
    <property type="entry name" value="Globin-like_sf"/>
</dbReference>
<protein>
    <submittedName>
        <fullName evidence="1">Uncharacterized protein</fullName>
    </submittedName>
</protein>
<gene>
    <name evidence="1" type="ORF">C7B65_20470</name>
</gene>
<dbReference type="AlphaFoldDB" id="A0A2T1D8T1"/>
<dbReference type="EMBL" id="PVWG01000036">
    <property type="protein sequence ID" value="PSB16857.1"/>
    <property type="molecule type" value="Genomic_DNA"/>
</dbReference>
<proteinExistence type="predicted"/>